<dbReference type="Proteomes" id="UP000789525">
    <property type="component" value="Unassembled WGS sequence"/>
</dbReference>
<reference evidence="1" key="1">
    <citation type="submission" date="2021-06" db="EMBL/GenBank/DDBJ databases">
        <authorList>
            <person name="Kallberg Y."/>
            <person name="Tangrot J."/>
            <person name="Rosling A."/>
        </authorList>
    </citation>
    <scope>NUCLEOTIDE SEQUENCE</scope>
    <source>
        <strain evidence="1">CL356</strain>
    </source>
</reference>
<organism evidence="1 2">
    <name type="scientific">Acaulospora colombiana</name>
    <dbReference type="NCBI Taxonomy" id="27376"/>
    <lineage>
        <taxon>Eukaryota</taxon>
        <taxon>Fungi</taxon>
        <taxon>Fungi incertae sedis</taxon>
        <taxon>Mucoromycota</taxon>
        <taxon>Glomeromycotina</taxon>
        <taxon>Glomeromycetes</taxon>
        <taxon>Diversisporales</taxon>
        <taxon>Acaulosporaceae</taxon>
        <taxon>Acaulospora</taxon>
    </lineage>
</organism>
<proteinExistence type="predicted"/>
<gene>
    <name evidence="1" type="ORF">ACOLOM_LOCUS12369</name>
</gene>
<protein>
    <submittedName>
        <fullName evidence="1">1297_t:CDS:1</fullName>
    </submittedName>
</protein>
<accession>A0ACA9QE54</accession>
<evidence type="ECO:0000313" key="1">
    <source>
        <dbReference type="EMBL" id="CAG8744737.1"/>
    </source>
</evidence>
<sequence>AGYKKMSDSPPTHTTARYDQEAPNYSQAGSTVDGRSSTGYNRTDADTISHQDSVFSYYSFRDMAQFLKSVHGRQYNVLNDAYFLPSDNTEWERL</sequence>
<dbReference type="EMBL" id="CAJVPT010049797">
    <property type="protein sequence ID" value="CAG8744737.1"/>
    <property type="molecule type" value="Genomic_DNA"/>
</dbReference>
<keyword evidence="2" id="KW-1185">Reference proteome</keyword>
<evidence type="ECO:0000313" key="2">
    <source>
        <dbReference type="Proteomes" id="UP000789525"/>
    </source>
</evidence>
<feature type="non-terminal residue" evidence="1">
    <location>
        <position position="1"/>
    </location>
</feature>
<name>A0ACA9QE54_9GLOM</name>
<comment type="caution">
    <text evidence="1">The sequence shown here is derived from an EMBL/GenBank/DDBJ whole genome shotgun (WGS) entry which is preliminary data.</text>
</comment>